<keyword evidence="2" id="KW-1185">Reference proteome</keyword>
<reference evidence="1" key="1">
    <citation type="submission" date="2022-05" db="EMBL/GenBank/DDBJ databases">
        <title>The Musa troglodytarum L. genome provides insights into the mechanism of non-climacteric behaviour and enrichment of carotenoids.</title>
        <authorList>
            <person name="Wang J."/>
        </authorList>
    </citation>
    <scope>NUCLEOTIDE SEQUENCE</scope>
    <source>
        <tissue evidence="1">Leaf</tissue>
    </source>
</reference>
<organism evidence="1 2">
    <name type="scientific">Musa troglodytarum</name>
    <name type="common">fe'i banana</name>
    <dbReference type="NCBI Taxonomy" id="320322"/>
    <lineage>
        <taxon>Eukaryota</taxon>
        <taxon>Viridiplantae</taxon>
        <taxon>Streptophyta</taxon>
        <taxon>Embryophyta</taxon>
        <taxon>Tracheophyta</taxon>
        <taxon>Spermatophyta</taxon>
        <taxon>Magnoliopsida</taxon>
        <taxon>Liliopsida</taxon>
        <taxon>Zingiberales</taxon>
        <taxon>Musaceae</taxon>
        <taxon>Musa</taxon>
    </lineage>
</organism>
<gene>
    <name evidence="1" type="ORF">MUK42_33739</name>
</gene>
<evidence type="ECO:0000313" key="2">
    <source>
        <dbReference type="Proteomes" id="UP001055439"/>
    </source>
</evidence>
<dbReference type="Proteomes" id="UP001055439">
    <property type="component" value="Chromosome 1"/>
</dbReference>
<evidence type="ECO:0000313" key="1">
    <source>
        <dbReference type="EMBL" id="URD74448.1"/>
    </source>
</evidence>
<sequence>MLGLEAYGLVEQLVCSISTISSENRRQLLENTMSRGTASITGSFSAQSSSHIFLPIFLIRESFVTAPENTCQRTYQRIQPRWVVPYWPKLFSLRTSM</sequence>
<dbReference type="EMBL" id="CP097502">
    <property type="protein sequence ID" value="URD74448.1"/>
    <property type="molecule type" value="Genomic_DNA"/>
</dbReference>
<accession>A0A9E7EEK7</accession>
<name>A0A9E7EEK7_9LILI</name>
<proteinExistence type="predicted"/>
<dbReference type="OrthoDB" id="74201at2759"/>
<dbReference type="AlphaFoldDB" id="A0A9E7EEK7"/>
<protein>
    <submittedName>
        <fullName evidence="1">Uncharacterized protein</fullName>
    </submittedName>
</protein>